<gene>
    <name evidence="1" type="ORF">AVDCRST_MAG18-3071</name>
</gene>
<proteinExistence type="predicted"/>
<dbReference type="EMBL" id="CADCWN010000232">
    <property type="protein sequence ID" value="CAA9580600.1"/>
    <property type="molecule type" value="Genomic_DNA"/>
</dbReference>
<dbReference type="AlphaFoldDB" id="A0A6J4VNC1"/>
<accession>A0A6J4VNC1</accession>
<sequence length="178" mass="19548">MLPTNLPRVTIAGTPARFGGQRDYWEWLRVRLATGGELAVFDPDHLCPPGDFGRPCELGIELFHPTLGDNPERRLAFDPATASADPETPPLAAGRVLDYHRQGWHYTGPVTTWEDVGGERRRVVRHVIDAPQLTLRLVLDVGLGTILAQLRDPAEAPPLGAWTTLRAGRAELVAINPL</sequence>
<name>A0A6J4VNC1_9BACT</name>
<protein>
    <submittedName>
        <fullName evidence="1">Uncharacterized protein</fullName>
    </submittedName>
</protein>
<evidence type="ECO:0000313" key="1">
    <source>
        <dbReference type="EMBL" id="CAA9580600.1"/>
    </source>
</evidence>
<reference evidence="1" key="1">
    <citation type="submission" date="2020-02" db="EMBL/GenBank/DDBJ databases">
        <authorList>
            <person name="Meier V. D."/>
        </authorList>
    </citation>
    <scope>NUCLEOTIDE SEQUENCE</scope>
    <source>
        <strain evidence="1">AVDCRST_MAG18</strain>
    </source>
</reference>
<organism evidence="1">
    <name type="scientific">uncultured Thermomicrobiales bacterium</name>
    <dbReference type="NCBI Taxonomy" id="1645740"/>
    <lineage>
        <taxon>Bacteria</taxon>
        <taxon>Pseudomonadati</taxon>
        <taxon>Thermomicrobiota</taxon>
        <taxon>Thermomicrobia</taxon>
        <taxon>Thermomicrobiales</taxon>
        <taxon>environmental samples</taxon>
    </lineage>
</organism>